<feature type="transmembrane region" description="Helical" evidence="1">
    <location>
        <begin position="870"/>
        <end position="891"/>
    </location>
</feature>
<dbReference type="EMBL" id="CP063169">
    <property type="protein sequence ID" value="QOR69528.1"/>
    <property type="molecule type" value="Genomic_DNA"/>
</dbReference>
<feature type="transmembrane region" description="Helical" evidence="1">
    <location>
        <begin position="969"/>
        <end position="990"/>
    </location>
</feature>
<sequence>MSMLVTLTVAGTLTYLTIASTAAVRQVMEQASPEAAGVTLQTRLADDATGQDELLHETVTGLLPAAVVYRSVSTPELDVQDAGSGTAVVLATDQHAREGGELTAGAWPATPGEGVLHADAARAAGLEVGDTFAVGAQALPIRITGLWQPDDPAAARWAGDVLTAEGLDPVRPHTVGPVFLPSLDLVDVTPLVRWVITPAPDLEPADLDGWQSGLAELREVVDETEVPVRGLIVEGSLAQTVTDTANGLIAVRTAAAVPLVIVGAVSLVALWQLAGLLGLLRAPESRLLLTRGASRRQLRTAALIESAGVTGLGAAIGTGVTLALAGDRGDDATAVVLLVAAGVCLVVTAVLVTVQLSALTIHDDAAVVSGRRRPVLAGSAVILLIGAATFSMWRFARNGSALVPGTSRVDPLAVSAPALMLLAAALLALALAAPLTRGWARWASRRPGYSPVSEARQVARHLPVLAAPVVLVILASAVATMAAAYSGTSETLRTVSAGVASGADVRVRLADSSGDETVGVSRYADLDGVTQASGVLTTAVRQEDSPGTLTALPVAQSSVIAAPEALVNPVEIAESLAPHPDTLAGPEVAGIVEGNLTVSTTTTGPDMSMFAYPSARQVWLELVLWNGTEAVTVRSERVSDTPDDGATSTGSVGIEVPDGAWQVVALDVQLAAQFAQTRYEVEVAELRSGDVDLGAALSSWDPATLPLAGEGSMLAADARPLTLTAEVGLLYSGDFVRPGTVTVRAMPPPPSGTGDGLPVLVTPGWSQAILPSGADVTIAGTQLRLRAAGEIAVLPGSVSHPRGVLADLAGLQEALLRGGGSAQPVSEVWLAAGAPAEVKAPAAALAGPRAEVTTADTARGTDPVAAPARIVFWLAAAGALLLMVPAVAAVATAQATARRGEVVVLRAVGVGSAQQAASRRRELLAAQLSAIAAGAVAGLGTAALMMPDLVRATTPQVTAALPLPVRLDMAGGAILLAVITSVVVAVSFWYGHRVRAQVLDTTWREEVR</sequence>
<feature type="transmembrane region" description="Helical" evidence="1">
    <location>
        <begin position="461"/>
        <end position="485"/>
    </location>
</feature>
<evidence type="ECO:0000313" key="2">
    <source>
        <dbReference type="EMBL" id="QOR69528.1"/>
    </source>
</evidence>
<feature type="transmembrane region" description="Helical" evidence="1">
    <location>
        <begin position="301"/>
        <end position="326"/>
    </location>
</feature>
<dbReference type="Proteomes" id="UP000593758">
    <property type="component" value="Chromosome"/>
</dbReference>
<keyword evidence="1" id="KW-0472">Membrane</keyword>
<evidence type="ECO:0000313" key="3">
    <source>
        <dbReference type="Proteomes" id="UP000593758"/>
    </source>
</evidence>
<keyword evidence="3" id="KW-1185">Reference proteome</keyword>
<reference evidence="2 3" key="1">
    <citation type="submission" date="2020-10" db="EMBL/GenBank/DDBJ databases">
        <title>Haloactinobacterium sp. RN3S43, a bacterium isolated from saline soil.</title>
        <authorList>
            <person name="Sun J.-Q."/>
        </authorList>
    </citation>
    <scope>NUCLEOTIDE SEQUENCE [LARGE SCALE GENOMIC DNA]</scope>
    <source>
        <strain evidence="2 3">RN3S43</strain>
    </source>
</reference>
<feature type="transmembrane region" description="Helical" evidence="1">
    <location>
        <begin position="332"/>
        <end position="354"/>
    </location>
</feature>
<feature type="transmembrane region" description="Helical" evidence="1">
    <location>
        <begin position="256"/>
        <end position="280"/>
    </location>
</feature>
<feature type="transmembrane region" description="Helical" evidence="1">
    <location>
        <begin position="416"/>
        <end position="440"/>
    </location>
</feature>
<dbReference type="RefSeq" id="WP_193495967.1">
    <property type="nucleotide sequence ID" value="NZ_CP063169.1"/>
</dbReference>
<evidence type="ECO:0008006" key="4">
    <source>
        <dbReference type="Google" id="ProtNLM"/>
    </source>
</evidence>
<dbReference type="AlphaFoldDB" id="A0A7M1SPQ4"/>
<organism evidence="2 3">
    <name type="scientific">Ruania alkalisoli</name>
    <dbReference type="NCBI Taxonomy" id="2779775"/>
    <lineage>
        <taxon>Bacteria</taxon>
        <taxon>Bacillati</taxon>
        <taxon>Actinomycetota</taxon>
        <taxon>Actinomycetes</taxon>
        <taxon>Micrococcales</taxon>
        <taxon>Ruaniaceae</taxon>
        <taxon>Ruania</taxon>
    </lineage>
</organism>
<keyword evidence="1" id="KW-1133">Transmembrane helix</keyword>
<evidence type="ECO:0000256" key="1">
    <source>
        <dbReference type="SAM" id="Phobius"/>
    </source>
</evidence>
<feature type="transmembrane region" description="Helical" evidence="1">
    <location>
        <begin position="923"/>
        <end position="946"/>
    </location>
</feature>
<name>A0A7M1SPQ4_9MICO</name>
<keyword evidence="1" id="KW-0812">Transmembrane</keyword>
<protein>
    <recommendedName>
        <fullName evidence="4">FtsX-like permease family protein</fullName>
    </recommendedName>
</protein>
<gene>
    <name evidence="2" type="ORF">IM660_12655</name>
</gene>
<dbReference type="KEGG" id="halt:IM660_12655"/>
<accession>A0A7M1SPQ4</accession>
<feature type="transmembrane region" description="Helical" evidence="1">
    <location>
        <begin position="375"/>
        <end position="396"/>
    </location>
</feature>
<proteinExistence type="predicted"/>